<organism evidence="2 3">
    <name type="scientific">Thermoflexus hugenholtzii JAD2</name>
    <dbReference type="NCBI Taxonomy" id="877466"/>
    <lineage>
        <taxon>Bacteria</taxon>
        <taxon>Bacillati</taxon>
        <taxon>Chloroflexota</taxon>
        <taxon>Thermoflexia</taxon>
        <taxon>Thermoflexales</taxon>
        <taxon>Thermoflexaceae</taxon>
        <taxon>Thermoflexus</taxon>
    </lineage>
</organism>
<dbReference type="SUPFAM" id="SSF53756">
    <property type="entry name" value="UDP-Glycosyltransferase/glycogen phosphorylase"/>
    <property type="match status" value="1"/>
</dbReference>
<dbReference type="EMBL" id="FYEK01000027">
    <property type="protein sequence ID" value="SNB65285.1"/>
    <property type="molecule type" value="Genomic_DNA"/>
</dbReference>
<dbReference type="OrthoDB" id="9807209at2"/>
<evidence type="ECO:0000259" key="1">
    <source>
        <dbReference type="Pfam" id="PF13439"/>
    </source>
</evidence>
<dbReference type="PANTHER" id="PTHR12526">
    <property type="entry name" value="GLYCOSYLTRANSFERASE"/>
    <property type="match status" value="1"/>
</dbReference>
<dbReference type="Pfam" id="PF13692">
    <property type="entry name" value="Glyco_trans_1_4"/>
    <property type="match status" value="1"/>
</dbReference>
<keyword evidence="3" id="KW-1185">Reference proteome</keyword>
<evidence type="ECO:0000313" key="2">
    <source>
        <dbReference type="EMBL" id="SNB65285.1"/>
    </source>
</evidence>
<dbReference type="AlphaFoldDB" id="A0A212R064"/>
<dbReference type="Proteomes" id="UP000197025">
    <property type="component" value="Unassembled WGS sequence"/>
</dbReference>
<keyword evidence="2" id="KW-0808">Transferase</keyword>
<dbReference type="InParanoid" id="A0A212R064"/>
<evidence type="ECO:0000313" key="3">
    <source>
        <dbReference type="Proteomes" id="UP000197025"/>
    </source>
</evidence>
<accession>A0A212R064</accession>
<feature type="domain" description="Glycosyltransferase subfamily 4-like N-terminal" evidence="1">
    <location>
        <begin position="18"/>
        <end position="210"/>
    </location>
</feature>
<sequence length="401" mass="45881">MARILWVMGWFPLPPDKGVRIRLSQLLDTLAAHHRLTLVVLADPEAEVERYQGDLAARCEALFVFRRPEFRPTRWRAIRGFFSPTPRWLVDVEQPEVHARVRQLCQERTFDLILASQLPSAMYVRALEGVPKILDEVESGLFLDQVRMASDLIRRARRAMMWWKYARFMRGLLAAFDACTVVSEEEAQILQRIAPWARVAVIPNGIDLERYAGVEEIPEPDTLIFTGAPTYWANRDALVFFAEAMWPEIRRRRPGVRFFITGRTPEGVALPRPPGWVYTGYVEDVRPWVARAWALVVPLRFGGGTRVKILEAMALGTPVVSTRKGAEGLEFPHPEALIVADTPNGFVREVLALLEDPERRARQSRLVREAVRAYDWRSLGDRYLQLVEDVIGERAGLVARH</sequence>
<gene>
    <name evidence="2" type="ORF">SAMN02746019_00009610</name>
</gene>
<dbReference type="CDD" id="cd03801">
    <property type="entry name" value="GT4_PimA-like"/>
    <property type="match status" value="1"/>
</dbReference>
<dbReference type="PANTHER" id="PTHR12526:SF600">
    <property type="entry name" value="GLYCOSYL TRANSFERASE GROUP 1"/>
    <property type="match status" value="1"/>
</dbReference>
<protein>
    <submittedName>
        <fullName evidence="2">Glycosyltransferase involved in cell wall bisynthesis</fullName>
    </submittedName>
</protein>
<dbReference type="GO" id="GO:0016757">
    <property type="term" value="F:glycosyltransferase activity"/>
    <property type="evidence" value="ECO:0007669"/>
    <property type="project" value="TreeGrafter"/>
</dbReference>
<name>A0A212R064_9CHLR</name>
<reference evidence="3" key="1">
    <citation type="submission" date="2017-06" db="EMBL/GenBank/DDBJ databases">
        <authorList>
            <person name="Varghese N."/>
            <person name="Submissions S."/>
        </authorList>
    </citation>
    <scope>NUCLEOTIDE SEQUENCE [LARGE SCALE GENOMIC DNA]</scope>
    <source>
        <strain evidence="3">JAD2</strain>
    </source>
</reference>
<dbReference type="Gene3D" id="3.40.50.2000">
    <property type="entry name" value="Glycogen Phosphorylase B"/>
    <property type="match status" value="2"/>
</dbReference>
<dbReference type="RefSeq" id="WP_088571204.1">
    <property type="nucleotide sequence ID" value="NZ_FYEK01000027.1"/>
</dbReference>
<proteinExistence type="predicted"/>
<dbReference type="InterPro" id="IPR028098">
    <property type="entry name" value="Glyco_trans_4-like_N"/>
</dbReference>
<dbReference type="Pfam" id="PF13439">
    <property type="entry name" value="Glyco_transf_4"/>
    <property type="match status" value="1"/>
</dbReference>